<dbReference type="PROSITE" id="PS50225">
    <property type="entry name" value="SOCS"/>
    <property type="match status" value="1"/>
</dbReference>
<evidence type="ECO:0000256" key="1">
    <source>
        <dbReference type="ARBA" id="ARBA00004906"/>
    </source>
</evidence>
<keyword evidence="4" id="KW-0833">Ubl conjugation pathway</keyword>
<evidence type="ECO:0000313" key="10">
    <source>
        <dbReference type="Proteomes" id="UP001318040"/>
    </source>
</evidence>
<dbReference type="Pfam" id="PF00017">
    <property type="entry name" value="SH2"/>
    <property type="match status" value="1"/>
</dbReference>
<feature type="region of interest" description="Disordered" evidence="7">
    <location>
        <begin position="296"/>
        <end position="393"/>
    </location>
</feature>
<dbReference type="GO" id="GO:0046935">
    <property type="term" value="F:1-phosphatidylinositol-3-kinase regulator activity"/>
    <property type="evidence" value="ECO:0007669"/>
    <property type="project" value="TreeGrafter"/>
</dbReference>
<dbReference type="GO" id="GO:0009968">
    <property type="term" value="P:negative regulation of signal transduction"/>
    <property type="evidence" value="ECO:0007669"/>
    <property type="project" value="UniProtKB-KW"/>
</dbReference>
<dbReference type="GO" id="GO:0005942">
    <property type="term" value="C:phosphatidylinositol 3-kinase complex"/>
    <property type="evidence" value="ECO:0007669"/>
    <property type="project" value="TreeGrafter"/>
</dbReference>
<feature type="compositionally biased region" description="Pro residues" evidence="7">
    <location>
        <begin position="149"/>
        <end position="161"/>
    </location>
</feature>
<feature type="region of interest" description="Disordered" evidence="7">
    <location>
        <begin position="118"/>
        <end position="137"/>
    </location>
</feature>
<dbReference type="Gene3D" id="3.30.505.10">
    <property type="entry name" value="SH2 domain"/>
    <property type="match status" value="1"/>
</dbReference>
<feature type="domain" description="SOCS box" evidence="9">
    <location>
        <begin position="395"/>
        <end position="444"/>
    </location>
</feature>
<accession>A0AAJ7TUU0</accession>
<dbReference type="SUPFAM" id="SSF158235">
    <property type="entry name" value="SOCS box-like"/>
    <property type="match status" value="1"/>
</dbReference>
<proteinExistence type="predicted"/>
<dbReference type="InterPro" id="IPR001496">
    <property type="entry name" value="SOCS_box"/>
</dbReference>
<evidence type="ECO:0000256" key="6">
    <source>
        <dbReference type="PROSITE-ProRule" id="PRU00191"/>
    </source>
</evidence>
<dbReference type="SMART" id="SM00252">
    <property type="entry name" value="SH2"/>
    <property type="match status" value="1"/>
</dbReference>
<dbReference type="PANTHER" id="PTHR10155">
    <property type="entry name" value="PHOSPHATIDYLINOSITOL 3-KINASE REGULATORY SUBUNIT"/>
    <property type="match status" value="1"/>
</dbReference>
<evidence type="ECO:0000259" key="8">
    <source>
        <dbReference type="PROSITE" id="PS50001"/>
    </source>
</evidence>
<keyword evidence="10" id="KW-1185">Reference proteome</keyword>
<dbReference type="Proteomes" id="UP001318040">
    <property type="component" value="Chromosome 37"/>
</dbReference>
<dbReference type="GO" id="GO:0046854">
    <property type="term" value="P:phosphatidylinositol phosphate biosynthetic process"/>
    <property type="evidence" value="ECO:0007669"/>
    <property type="project" value="TreeGrafter"/>
</dbReference>
<dbReference type="PANTHER" id="PTHR10155:SF16">
    <property type="entry name" value="SUPPRESSOR OF CYTOKINE SIGNALING 2"/>
    <property type="match status" value="1"/>
</dbReference>
<sequence length="445" mass="47936">MRHRDGSQRRSQSRQIEPRRTVGAAHGDSRSGDPYTAGPPREPTLRDSYTAGPPPPRSREPTLRFTGTRSLPRPRIGIRADAESSGLRQPMGFICPGRRELDAASAMGVRVAAAGSAAAPIGGHSFASEPGTDSRTPRLWREPRAWAPHPGPVSPPLPRPPRSSSSAPSSSSSSSAVVDAAPVATRLRSFTSAQELLAVQRTVAALAESGFYWGSVAGPEARRLLASQPVGTFLVRDSTDPRHLFSLTLRTRLGATSVRVQLHAGRFRLECSQRRDALPGFDCVLKLLEHYVRPAGPLGADPNNGGGGGDDNNNDNDSANNAAQRGGGGRGGGALHRHAQRGPPAVTERGSLAEKRRAQQQQREQQQQRRRQEEEEEAAARAAAGVAGKGRTPLLLTRPLRHTRVPQLQHLARKAVHRALGGRKPEQLQLPSLLQGYLETYPYQL</sequence>
<feature type="compositionally biased region" description="Low complexity" evidence="7">
    <location>
        <begin position="162"/>
        <end position="178"/>
    </location>
</feature>
<evidence type="ECO:0000313" key="11">
    <source>
        <dbReference type="RefSeq" id="XP_032823113.1"/>
    </source>
</evidence>
<feature type="region of interest" description="Disordered" evidence="7">
    <location>
        <begin position="1"/>
        <end position="91"/>
    </location>
</feature>
<dbReference type="InterPro" id="IPR036036">
    <property type="entry name" value="SOCS_box-like_dom_sf"/>
</dbReference>
<evidence type="ECO:0000256" key="2">
    <source>
        <dbReference type="ARBA" id="ARBA00022604"/>
    </source>
</evidence>
<dbReference type="KEGG" id="pmrn:116949664"/>
<dbReference type="InterPro" id="IPR036860">
    <property type="entry name" value="SH2_dom_sf"/>
</dbReference>
<feature type="region of interest" description="Disordered" evidence="7">
    <location>
        <begin position="143"/>
        <end position="178"/>
    </location>
</feature>
<feature type="compositionally biased region" description="Low complexity" evidence="7">
    <location>
        <begin position="315"/>
        <end position="324"/>
    </location>
</feature>
<name>A0AAJ7TUU0_PETMA</name>
<comment type="pathway">
    <text evidence="1">Protein modification; protein ubiquitination.</text>
</comment>
<gene>
    <name evidence="11" type="primary">LOC116949664</name>
</gene>
<dbReference type="SUPFAM" id="SSF55550">
    <property type="entry name" value="SH2 domain"/>
    <property type="match status" value="1"/>
</dbReference>
<evidence type="ECO:0000256" key="3">
    <source>
        <dbReference type="ARBA" id="ARBA00022700"/>
    </source>
</evidence>
<protein>
    <submittedName>
        <fullName evidence="11">Uncharacterized protein LOC116949664</fullName>
    </submittedName>
</protein>
<feature type="domain" description="SH2" evidence="8">
    <location>
        <begin position="211"/>
        <end position="291"/>
    </location>
</feature>
<dbReference type="InterPro" id="IPR000980">
    <property type="entry name" value="SH2"/>
</dbReference>
<organism evidence="10 11">
    <name type="scientific">Petromyzon marinus</name>
    <name type="common">Sea lamprey</name>
    <dbReference type="NCBI Taxonomy" id="7757"/>
    <lineage>
        <taxon>Eukaryota</taxon>
        <taxon>Metazoa</taxon>
        <taxon>Chordata</taxon>
        <taxon>Craniata</taxon>
        <taxon>Vertebrata</taxon>
        <taxon>Cyclostomata</taxon>
        <taxon>Hyperoartia</taxon>
        <taxon>Petromyzontiformes</taxon>
        <taxon>Petromyzontidae</taxon>
        <taxon>Petromyzon</taxon>
    </lineage>
</organism>
<evidence type="ECO:0000256" key="7">
    <source>
        <dbReference type="SAM" id="MobiDB-lite"/>
    </source>
</evidence>
<evidence type="ECO:0000256" key="4">
    <source>
        <dbReference type="ARBA" id="ARBA00022786"/>
    </source>
</evidence>
<keyword evidence="5 6" id="KW-0727">SH2 domain</keyword>
<feature type="compositionally biased region" description="Gly residues" evidence="7">
    <location>
        <begin position="325"/>
        <end position="334"/>
    </location>
</feature>
<keyword evidence="3" id="KW-0734">Signal transduction inhibitor</keyword>
<dbReference type="AlphaFoldDB" id="A0AAJ7TUU0"/>
<reference evidence="11" key="1">
    <citation type="submission" date="2025-08" db="UniProtKB">
        <authorList>
            <consortium name="RefSeq"/>
        </authorList>
    </citation>
    <scope>IDENTIFICATION</scope>
    <source>
        <tissue evidence="11">Sperm</tissue>
    </source>
</reference>
<dbReference type="RefSeq" id="XP_032823113.1">
    <property type="nucleotide sequence ID" value="XM_032967222.1"/>
</dbReference>
<dbReference type="Pfam" id="PF07525">
    <property type="entry name" value="SOCS_box"/>
    <property type="match status" value="1"/>
</dbReference>
<dbReference type="GO" id="GO:0035556">
    <property type="term" value="P:intracellular signal transduction"/>
    <property type="evidence" value="ECO:0007669"/>
    <property type="project" value="InterPro"/>
</dbReference>
<evidence type="ECO:0000256" key="5">
    <source>
        <dbReference type="ARBA" id="ARBA00022999"/>
    </source>
</evidence>
<keyword evidence="2" id="KW-0341">Growth regulation</keyword>
<dbReference type="SMART" id="SM00969">
    <property type="entry name" value="SOCS_box"/>
    <property type="match status" value="1"/>
</dbReference>
<evidence type="ECO:0000259" key="9">
    <source>
        <dbReference type="PROSITE" id="PS50225"/>
    </source>
</evidence>
<dbReference type="PROSITE" id="PS50001">
    <property type="entry name" value="SH2"/>
    <property type="match status" value="1"/>
</dbReference>